<dbReference type="Pfam" id="PF15133">
    <property type="entry name" value="TASL"/>
    <property type="match status" value="1"/>
</dbReference>
<dbReference type="Proteomes" id="UP000824782">
    <property type="component" value="Unassembled WGS sequence"/>
</dbReference>
<reference evidence="2" key="1">
    <citation type="thesis" date="2020" institute="ProQuest LLC" country="789 East Eisenhower Parkway, Ann Arbor, MI, USA">
        <title>Comparative Genomics and Chromosome Evolution.</title>
        <authorList>
            <person name="Mudd A.B."/>
        </authorList>
    </citation>
    <scope>NUCLEOTIDE SEQUENCE</scope>
    <source>
        <strain evidence="2">237g6f4</strain>
        <tissue evidence="2">Blood</tissue>
    </source>
</reference>
<sequence length="308" mass="33579">MLSEAFLRTAIYRGRVGAKEQEEGEKNSGVMCTGRAPSGGREHALRHSELSGAATSALCIPRHEALSYASLDLYTSWSSRCGSIYKNYPDLHIAGDHVLHKMVDSGCILDGDCEDGPVLVSMDIDSRSLPGENAGGLLEHEEEPRSTESHILPCAPISNSVLNDFIEKKMQEVYKQCYEEKLTAGGSLHPGLWSAVLHHVSLHISQEQNIKDPALQCLCSTTGGSSEFITPVLHISSQDSKAKARPPPNTPPHQAEQGVTLQHHRSTQVTSRAAACTARSEPAPPYLFSSHIQSKSSPYMNFFEFLNT</sequence>
<evidence type="ECO:0000313" key="3">
    <source>
        <dbReference type="Proteomes" id="UP000824782"/>
    </source>
</evidence>
<dbReference type="InterPro" id="IPR027869">
    <property type="entry name" value="TASL"/>
</dbReference>
<keyword evidence="3" id="KW-1185">Reference proteome</keyword>
<dbReference type="AlphaFoldDB" id="A0AAV6ZHE9"/>
<evidence type="ECO:0000256" key="1">
    <source>
        <dbReference type="SAM" id="MobiDB-lite"/>
    </source>
</evidence>
<protein>
    <submittedName>
        <fullName evidence="2">Uncharacterized protein</fullName>
    </submittedName>
</protein>
<dbReference type="EMBL" id="WNYA01001687">
    <property type="protein sequence ID" value="KAG8545308.1"/>
    <property type="molecule type" value="Genomic_DNA"/>
</dbReference>
<accession>A0AAV6ZHE9</accession>
<dbReference type="PANTHER" id="PTHR14889:SF2">
    <property type="entry name" value="GENE 6377-RELATED"/>
    <property type="match status" value="1"/>
</dbReference>
<dbReference type="GO" id="GO:0034121">
    <property type="term" value="P:regulation of toll-like receptor signaling pathway"/>
    <property type="evidence" value="ECO:0007669"/>
    <property type="project" value="InterPro"/>
</dbReference>
<feature type="region of interest" description="Disordered" evidence="1">
    <location>
        <begin position="237"/>
        <end position="260"/>
    </location>
</feature>
<organism evidence="2 3">
    <name type="scientific">Engystomops pustulosus</name>
    <name type="common">Tungara frog</name>
    <name type="synonym">Physalaemus pustulosus</name>
    <dbReference type="NCBI Taxonomy" id="76066"/>
    <lineage>
        <taxon>Eukaryota</taxon>
        <taxon>Metazoa</taxon>
        <taxon>Chordata</taxon>
        <taxon>Craniata</taxon>
        <taxon>Vertebrata</taxon>
        <taxon>Euteleostomi</taxon>
        <taxon>Amphibia</taxon>
        <taxon>Batrachia</taxon>
        <taxon>Anura</taxon>
        <taxon>Neobatrachia</taxon>
        <taxon>Hyloidea</taxon>
        <taxon>Leptodactylidae</taxon>
        <taxon>Leiuperinae</taxon>
        <taxon>Engystomops</taxon>
    </lineage>
</organism>
<gene>
    <name evidence="2" type="ORF">GDO81_021095</name>
</gene>
<feature type="region of interest" description="Disordered" evidence="1">
    <location>
        <begin position="22"/>
        <end position="41"/>
    </location>
</feature>
<name>A0AAV6ZHE9_ENGPU</name>
<comment type="caution">
    <text evidence="2">The sequence shown here is derived from an EMBL/GenBank/DDBJ whole genome shotgun (WGS) entry which is preliminary data.</text>
</comment>
<proteinExistence type="predicted"/>
<dbReference type="PANTHER" id="PTHR14889">
    <property type="entry name" value="RCG36411"/>
    <property type="match status" value="1"/>
</dbReference>
<evidence type="ECO:0000313" key="2">
    <source>
        <dbReference type="EMBL" id="KAG8545308.1"/>
    </source>
</evidence>